<accession>A0ABS4JV55</accession>
<dbReference type="Proteomes" id="UP001519289">
    <property type="component" value="Unassembled WGS sequence"/>
</dbReference>
<organism evidence="2 3">
    <name type="scientific">Symbiobacterium terraclitae</name>
    <dbReference type="NCBI Taxonomy" id="557451"/>
    <lineage>
        <taxon>Bacteria</taxon>
        <taxon>Bacillati</taxon>
        <taxon>Bacillota</taxon>
        <taxon>Clostridia</taxon>
        <taxon>Eubacteriales</taxon>
        <taxon>Symbiobacteriaceae</taxon>
        <taxon>Symbiobacterium</taxon>
    </lineage>
</organism>
<dbReference type="Pfam" id="PF00501">
    <property type="entry name" value="AMP-binding"/>
    <property type="match status" value="1"/>
</dbReference>
<reference evidence="2 3" key="1">
    <citation type="submission" date="2021-03" db="EMBL/GenBank/DDBJ databases">
        <title>Genomic Encyclopedia of Type Strains, Phase IV (KMG-IV): sequencing the most valuable type-strain genomes for metagenomic binning, comparative biology and taxonomic classification.</title>
        <authorList>
            <person name="Goeker M."/>
        </authorList>
    </citation>
    <scope>NUCLEOTIDE SEQUENCE [LARGE SCALE GENOMIC DNA]</scope>
    <source>
        <strain evidence="2 3">DSM 27138</strain>
    </source>
</reference>
<dbReference type="PANTHER" id="PTHR43845:SF1">
    <property type="entry name" value="BLR5969 PROTEIN"/>
    <property type="match status" value="1"/>
</dbReference>
<dbReference type="Gene3D" id="3.30.300.30">
    <property type="match status" value="1"/>
</dbReference>
<keyword evidence="3" id="KW-1185">Reference proteome</keyword>
<dbReference type="RefSeq" id="WP_209466969.1">
    <property type="nucleotide sequence ID" value="NZ_JAGGLG010000018.1"/>
</dbReference>
<dbReference type="SUPFAM" id="SSF56801">
    <property type="entry name" value="Acetyl-CoA synthetase-like"/>
    <property type="match status" value="1"/>
</dbReference>
<dbReference type="EMBL" id="JAGGLG010000018">
    <property type="protein sequence ID" value="MBP2018846.1"/>
    <property type="molecule type" value="Genomic_DNA"/>
</dbReference>
<dbReference type="InterPro" id="IPR042099">
    <property type="entry name" value="ANL_N_sf"/>
</dbReference>
<evidence type="ECO:0000313" key="3">
    <source>
        <dbReference type="Proteomes" id="UP001519289"/>
    </source>
</evidence>
<dbReference type="InterPro" id="IPR000873">
    <property type="entry name" value="AMP-dep_synth/lig_dom"/>
</dbReference>
<comment type="caution">
    <text evidence="2">The sequence shown here is derived from an EMBL/GenBank/DDBJ whole genome shotgun (WGS) entry which is preliminary data.</text>
</comment>
<keyword evidence="2" id="KW-0436">Ligase</keyword>
<dbReference type="InterPro" id="IPR045851">
    <property type="entry name" value="AMP-bd_C_sf"/>
</dbReference>
<evidence type="ECO:0000259" key="1">
    <source>
        <dbReference type="Pfam" id="PF00501"/>
    </source>
</evidence>
<protein>
    <submittedName>
        <fullName evidence="2">Phenylacetate-CoA ligase</fullName>
        <ecNumber evidence="2">6.2.1.30</ecNumber>
    </submittedName>
</protein>
<dbReference type="Gene3D" id="3.40.50.12780">
    <property type="entry name" value="N-terminal domain of ligase-like"/>
    <property type="match status" value="1"/>
</dbReference>
<sequence length="409" mass="43330">MSRVEAGGGPGGLSRWVPPGAEPRLRAVVARAREQSPFWRERLAAAGVDPGLADGVESLAVLPVLRKESLGRVQAAAPPFGGLLAEPVERLARIFVSPGDIYDPQGAAADFWRFSRALEAAGFRAGDRVINCFSYHLTPAGFMFDSAARALGCVVVPAGVGQQELQVRVTAAVGATGYVGLPSYLLALLRRAADMGLSLPLRRAVVTGEPLPPALREEIASYGVAVYQAYGTADVGLIGHECGQGPGLHLNAGVIVEICDPDGRAVPMGEAGEVVVTLLDETYPLLRFGTGDLSALSGEPCPCGGPSLRLRGWLGRVGDVAKVRGIFLYPRQLEEAMATLAGVERWRAVVERDAHHRDILRIEVAGPADPLAVRQAVQAAVRLNPEVASVPADAIPADGPRFEDRRRWD</sequence>
<dbReference type="EC" id="6.2.1.30" evidence="2"/>
<proteinExistence type="predicted"/>
<feature type="domain" description="AMP-dependent synthetase/ligase" evidence="1">
    <location>
        <begin position="124"/>
        <end position="276"/>
    </location>
</feature>
<gene>
    <name evidence="2" type="ORF">J2Z79_002261</name>
</gene>
<dbReference type="GO" id="GO:0047475">
    <property type="term" value="F:phenylacetate-CoA ligase activity"/>
    <property type="evidence" value="ECO:0007669"/>
    <property type="project" value="UniProtKB-EC"/>
</dbReference>
<name>A0ABS4JV55_9FIRM</name>
<dbReference type="PANTHER" id="PTHR43845">
    <property type="entry name" value="BLR5969 PROTEIN"/>
    <property type="match status" value="1"/>
</dbReference>
<evidence type="ECO:0000313" key="2">
    <source>
        <dbReference type="EMBL" id="MBP2018846.1"/>
    </source>
</evidence>